<gene>
    <name evidence="2" type="ORF">HMI01_28140</name>
    <name evidence="3" type="ORF">SAMN05421668_1404</name>
</gene>
<dbReference type="RefSeq" id="WP_062323738.1">
    <property type="nucleotide sequence ID" value="NZ_BJWJ01000055.1"/>
</dbReference>
<feature type="transmembrane region" description="Helical" evidence="1">
    <location>
        <begin position="39"/>
        <end position="61"/>
    </location>
</feature>
<keyword evidence="1" id="KW-1133">Transmembrane helix</keyword>
<protein>
    <submittedName>
        <fullName evidence="3">Uncharacterized protein</fullName>
    </submittedName>
</protein>
<accession>A0A1I6V1K3</accession>
<evidence type="ECO:0000313" key="3">
    <source>
        <dbReference type="EMBL" id="SFT07466.1"/>
    </source>
</evidence>
<feature type="transmembrane region" description="Helical" evidence="1">
    <location>
        <begin position="6"/>
        <end position="27"/>
    </location>
</feature>
<keyword evidence="5" id="KW-1185">Reference proteome</keyword>
<proteinExistence type="predicted"/>
<keyword evidence="1" id="KW-0812">Transmembrane</keyword>
<dbReference type="Proteomes" id="UP000321773">
    <property type="component" value="Unassembled WGS sequence"/>
</dbReference>
<reference evidence="3 4" key="1">
    <citation type="submission" date="2016-10" db="EMBL/GenBank/DDBJ databases">
        <authorList>
            <person name="de Groot N.N."/>
        </authorList>
    </citation>
    <scope>NUCLEOTIDE SEQUENCE [LARGE SCALE GENOMIC DNA]</scope>
    <source>
        <strain evidence="3 4">DSM 17074</strain>
    </source>
</reference>
<evidence type="ECO:0000313" key="2">
    <source>
        <dbReference type="EMBL" id="GEM05826.1"/>
    </source>
</evidence>
<dbReference type="Proteomes" id="UP000199139">
    <property type="component" value="Unassembled WGS sequence"/>
</dbReference>
<evidence type="ECO:0000256" key="1">
    <source>
        <dbReference type="SAM" id="Phobius"/>
    </source>
</evidence>
<name>A0A1I6V1K3_9BACI</name>
<dbReference type="AlphaFoldDB" id="A0A1I6V1K3"/>
<evidence type="ECO:0000313" key="4">
    <source>
        <dbReference type="Proteomes" id="UP000199139"/>
    </source>
</evidence>
<evidence type="ECO:0000313" key="5">
    <source>
        <dbReference type="Proteomes" id="UP000321773"/>
    </source>
</evidence>
<reference evidence="2 5" key="2">
    <citation type="submission" date="2019-07" db="EMBL/GenBank/DDBJ databases">
        <title>Whole genome shotgun sequence of Halolactibacillus miurensis NBRC 100873.</title>
        <authorList>
            <person name="Hosoyama A."/>
            <person name="Uohara A."/>
            <person name="Ohji S."/>
            <person name="Ichikawa N."/>
        </authorList>
    </citation>
    <scope>NUCLEOTIDE SEQUENCE [LARGE SCALE GENOMIC DNA]</scope>
    <source>
        <strain evidence="2 5">NBRC 100873</strain>
    </source>
</reference>
<organism evidence="3 4">
    <name type="scientific">Halolactibacillus miurensis</name>
    <dbReference type="NCBI Taxonomy" id="306541"/>
    <lineage>
        <taxon>Bacteria</taxon>
        <taxon>Bacillati</taxon>
        <taxon>Bacillota</taxon>
        <taxon>Bacilli</taxon>
        <taxon>Bacillales</taxon>
        <taxon>Bacillaceae</taxon>
        <taxon>Halolactibacillus</taxon>
    </lineage>
</organism>
<keyword evidence="1" id="KW-0472">Membrane</keyword>
<dbReference type="EMBL" id="FPAI01000040">
    <property type="protein sequence ID" value="SFT07466.1"/>
    <property type="molecule type" value="Genomic_DNA"/>
</dbReference>
<sequence length="75" mass="8974">MNQHDLFIAVYIVLLLMIFMIVWRFTLAFFKKTGPYTSYIIQAAFIQLILQLIVIINWFFYYMHINAIHLSVVLS</sequence>
<dbReference type="EMBL" id="BJWJ01000055">
    <property type="protein sequence ID" value="GEM05826.1"/>
    <property type="molecule type" value="Genomic_DNA"/>
</dbReference>